<dbReference type="PANTHER" id="PTHR12835:SF5">
    <property type="entry name" value="BIOTIN--PROTEIN LIGASE"/>
    <property type="match status" value="1"/>
</dbReference>
<dbReference type="InterPro" id="IPR003142">
    <property type="entry name" value="BPL_C"/>
</dbReference>
<evidence type="ECO:0000256" key="3">
    <source>
        <dbReference type="ARBA" id="ARBA00024227"/>
    </source>
</evidence>
<name>A0A7C4U6B5_UNCW3</name>
<protein>
    <recommendedName>
        <fullName evidence="3">biotin--[biotin carboxyl-carrier protein] ligase</fullName>
        <ecNumber evidence="3">6.3.4.15</ecNumber>
    </recommendedName>
</protein>
<comment type="caution">
    <text evidence="5">The sequence shown here is derived from an EMBL/GenBank/DDBJ whole genome shotgun (WGS) entry which is preliminary data.</text>
</comment>
<dbReference type="GO" id="GO:0004077">
    <property type="term" value="F:biotin--[biotin carboxyl-carrier protein] ligase activity"/>
    <property type="evidence" value="ECO:0007669"/>
    <property type="project" value="UniProtKB-EC"/>
</dbReference>
<reference evidence="5" key="1">
    <citation type="journal article" date="2020" name="mSystems">
        <title>Genome- and Community-Level Interaction Insights into Carbon Utilization and Element Cycling Functions of Hydrothermarchaeota in Hydrothermal Sediment.</title>
        <authorList>
            <person name="Zhou Z."/>
            <person name="Liu Y."/>
            <person name="Xu W."/>
            <person name="Pan J."/>
            <person name="Luo Z.H."/>
            <person name="Li M."/>
        </authorList>
    </citation>
    <scope>NUCLEOTIDE SEQUENCE [LARGE SCALE GENOMIC DNA]</scope>
    <source>
        <strain evidence="5">SpSt-780</strain>
    </source>
</reference>
<dbReference type="NCBIfam" id="TIGR00121">
    <property type="entry name" value="birA_ligase"/>
    <property type="match status" value="1"/>
</dbReference>
<feature type="domain" description="BPL/LPL catalytic" evidence="4">
    <location>
        <begin position="1"/>
        <end position="166"/>
    </location>
</feature>
<dbReference type="PANTHER" id="PTHR12835">
    <property type="entry name" value="BIOTIN PROTEIN LIGASE"/>
    <property type="match status" value="1"/>
</dbReference>
<dbReference type="InterPro" id="IPR004408">
    <property type="entry name" value="Biotin_CoA_COase_ligase"/>
</dbReference>
<keyword evidence="2" id="KW-0092">Biotin</keyword>
<dbReference type="Pfam" id="PF02237">
    <property type="entry name" value="BPL_C"/>
    <property type="match status" value="1"/>
</dbReference>
<evidence type="ECO:0000313" key="5">
    <source>
        <dbReference type="EMBL" id="HGW91077.1"/>
    </source>
</evidence>
<dbReference type="Pfam" id="PF03099">
    <property type="entry name" value="BPL_LplA_LipB"/>
    <property type="match status" value="1"/>
</dbReference>
<dbReference type="InterPro" id="IPR004143">
    <property type="entry name" value="BPL_LPL_catalytic"/>
</dbReference>
<accession>A0A7C4U6B5</accession>
<gene>
    <name evidence="5" type="ORF">ENV67_00865</name>
</gene>
<dbReference type="InterPro" id="IPR045864">
    <property type="entry name" value="aa-tRNA-synth_II/BPL/LPL"/>
</dbReference>
<evidence type="ECO:0000259" key="4">
    <source>
        <dbReference type="PROSITE" id="PS51733"/>
    </source>
</evidence>
<dbReference type="SUPFAM" id="SSF55681">
    <property type="entry name" value="Class II aaRS and biotin synthetases"/>
    <property type="match status" value="1"/>
</dbReference>
<proteinExistence type="predicted"/>
<evidence type="ECO:0000256" key="1">
    <source>
        <dbReference type="ARBA" id="ARBA00022598"/>
    </source>
</evidence>
<keyword evidence="1 5" id="KW-0436">Ligase</keyword>
<dbReference type="Gene3D" id="3.30.930.10">
    <property type="entry name" value="Bira Bifunctional Protein, Domain 2"/>
    <property type="match status" value="1"/>
</dbReference>
<evidence type="ECO:0000256" key="2">
    <source>
        <dbReference type="ARBA" id="ARBA00023267"/>
    </source>
</evidence>
<sequence length="228" mass="26134">MNIIRFERINSTQDYAKEHISSFTEPTIIIAKEQTEGKGRYGRRFLSPEGGLYLSFVIELDFPSLNIVAPLGIAESLSRIGIETKILWPNDIIYKGKKIGGVIIERIDKKIIIGIGINCNNRIDDFDEYLRENITTIYEIKKEKIDIEELGISIVEQILYLMKDYEFLKDLYERRMEGIGKKVKIIKDDGEEIKGIIKGINENGELILRNNDNKSIVVISAKKLILPD</sequence>
<dbReference type="EMBL" id="DTHG01000009">
    <property type="protein sequence ID" value="HGW91077.1"/>
    <property type="molecule type" value="Genomic_DNA"/>
</dbReference>
<dbReference type="EC" id="6.3.4.15" evidence="3"/>
<dbReference type="Gene3D" id="2.30.30.100">
    <property type="match status" value="1"/>
</dbReference>
<dbReference type="PROSITE" id="PS51733">
    <property type="entry name" value="BPL_LPL_CATALYTIC"/>
    <property type="match status" value="1"/>
</dbReference>
<dbReference type="AlphaFoldDB" id="A0A7C4U6B5"/>
<organism evidence="5">
    <name type="scientific">candidate division WOR-3 bacterium</name>
    <dbReference type="NCBI Taxonomy" id="2052148"/>
    <lineage>
        <taxon>Bacteria</taxon>
        <taxon>Bacteria division WOR-3</taxon>
    </lineage>
</organism>
<dbReference type="GO" id="GO:0005737">
    <property type="term" value="C:cytoplasm"/>
    <property type="evidence" value="ECO:0007669"/>
    <property type="project" value="TreeGrafter"/>
</dbReference>